<feature type="compositionally biased region" description="Basic and acidic residues" evidence="1">
    <location>
        <begin position="196"/>
        <end position="213"/>
    </location>
</feature>
<accession>A0ABX9EFW2</accession>
<comment type="caution">
    <text evidence="3">The sequence shown here is derived from an EMBL/GenBank/DDBJ whole genome shotgun (WGS) entry which is preliminary data.</text>
</comment>
<dbReference type="RefSeq" id="WP_170166283.1">
    <property type="nucleotide sequence ID" value="NZ_QLTT01000001.1"/>
</dbReference>
<keyword evidence="2" id="KW-0472">Membrane</keyword>
<feature type="compositionally biased region" description="Low complexity" evidence="1">
    <location>
        <begin position="117"/>
        <end position="133"/>
    </location>
</feature>
<evidence type="ECO:0000313" key="4">
    <source>
        <dbReference type="Proteomes" id="UP000248714"/>
    </source>
</evidence>
<proteinExistence type="predicted"/>
<feature type="compositionally biased region" description="Basic and acidic residues" evidence="1">
    <location>
        <begin position="134"/>
        <end position="144"/>
    </location>
</feature>
<dbReference type="Proteomes" id="UP000248714">
    <property type="component" value="Unassembled WGS sequence"/>
</dbReference>
<keyword evidence="4" id="KW-1185">Reference proteome</keyword>
<gene>
    <name evidence="3" type="ORF">C8D87_101365</name>
</gene>
<dbReference type="EMBL" id="QLTT01000001">
    <property type="protein sequence ID" value="RAS70065.1"/>
    <property type="molecule type" value="Genomic_DNA"/>
</dbReference>
<reference evidence="3 4" key="1">
    <citation type="submission" date="2018-06" db="EMBL/GenBank/DDBJ databases">
        <title>Genomic Encyclopedia of Type Strains, Phase IV (KMG-IV): sequencing the most valuable type-strain genomes for metagenomic binning, comparative biology and taxonomic classification.</title>
        <authorList>
            <person name="Goeker M."/>
        </authorList>
    </citation>
    <scope>NUCLEOTIDE SEQUENCE [LARGE SCALE GENOMIC DNA]</scope>
    <source>
        <strain evidence="3 4">DSM 45479</strain>
    </source>
</reference>
<keyword evidence="2" id="KW-1133">Transmembrane helix</keyword>
<feature type="transmembrane region" description="Helical" evidence="2">
    <location>
        <begin position="79"/>
        <end position="105"/>
    </location>
</feature>
<feature type="region of interest" description="Disordered" evidence="1">
    <location>
        <begin position="111"/>
        <end position="154"/>
    </location>
</feature>
<protein>
    <submittedName>
        <fullName evidence="3">Uncharacterized protein</fullName>
    </submittedName>
</protein>
<feature type="region of interest" description="Disordered" evidence="1">
    <location>
        <begin position="188"/>
        <end position="227"/>
    </location>
</feature>
<evidence type="ECO:0000313" key="3">
    <source>
        <dbReference type="EMBL" id="RAS70065.1"/>
    </source>
</evidence>
<evidence type="ECO:0000256" key="1">
    <source>
        <dbReference type="SAM" id="MobiDB-lite"/>
    </source>
</evidence>
<keyword evidence="2" id="KW-0812">Transmembrane</keyword>
<sequence>MSTHRSRRIGRRTAERLLRDAPGHAQVTGHDRLGDLLAAAAAPARDRELTGEHAAMAAFRDARLAPAPQRRRPRMLKIALANLVTVKIAAVAAAAAGGIALAAAAGTLPGQQREEPAPAADTDVVATTSVTTTEKSKAPDKKPDNSASPSPSLHGLCQAYTARAEHGKAHENPALSALITAAGGPDQVPAFCADLLGDKPGKPDAPGKPDTPGKSDQAPGKPSRSNR</sequence>
<name>A0ABX9EFW2_9PSEU</name>
<evidence type="ECO:0000256" key="2">
    <source>
        <dbReference type="SAM" id="Phobius"/>
    </source>
</evidence>
<organism evidence="3 4">
    <name type="scientific">Lentzea atacamensis</name>
    <dbReference type="NCBI Taxonomy" id="531938"/>
    <lineage>
        <taxon>Bacteria</taxon>
        <taxon>Bacillati</taxon>
        <taxon>Actinomycetota</taxon>
        <taxon>Actinomycetes</taxon>
        <taxon>Pseudonocardiales</taxon>
        <taxon>Pseudonocardiaceae</taxon>
        <taxon>Lentzea</taxon>
    </lineage>
</organism>